<gene>
    <name evidence="3" type="ORF">EXJ73_19290</name>
</gene>
<name>A0A9X4LP90_9BURK</name>
<dbReference type="Proteomes" id="UP001152766">
    <property type="component" value="Unassembled WGS sequence"/>
</dbReference>
<evidence type="ECO:0000259" key="2">
    <source>
        <dbReference type="PROSITE" id="PS51708"/>
    </source>
</evidence>
<dbReference type="GO" id="GO:0050355">
    <property type="term" value="F:inorganic triphosphate phosphatase activity"/>
    <property type="evidence" value="ECO:0007669"/>
    <property type="project" value="InterPro"/>
</dbReference>
<dbReference type="PANTHER" id="PTHR39569">
    <property type="entry name" value="INORGANIC TRIPHOSPHATASE"/>
    <property type="match status" value="1"/>
</dbReference>
<accession>A0A9X4LP90</accession>
<dbReference type="SMART" id="SM00880">
    <property type="entry name" value="CHAD"/>
    <property type="match status" value="1"/>
</dbReference>
<reference evidence="3" key="1">
    <citation type="submission" date="2019-02" db="EMBL/GenBank/DDBJ databases">
        <title>Draft genome of the type strain Pelomonas aquatica CCUG 52575T.</title>
        <authorList>
            <person name="Gomila M."/>
            <person name="Lalucat J."/>
        </authorList>
    </citation>
    <scope>NUCLEOTIDE SEQUENCE</scope>
    <source>
        <strain evidence="3">CCUG 52575</strain>
    </source>
</reference>
<feature type="domain" description="CYTH" evidence="1">
    <location>
        <begin position="67"/>
        <end position="267"/>
    </location>
</feature>
<dbReference type="SMART" id="SM01118">
    <property type="entry name" value="CYTH"/>
    <property type="match status" value="1"/>
</dbReference>
<sequence>MPSRWRRIARRIRCRNETPRQPQRLRDTEDTRRTQPSVALCLCDCISAFVSSAAGGAQCHGTDLDAHTEIELKFLVPAGARAALAAELAARGQPRRAWRTSAYLDTPDLRLARAGLAWRMRREGGRWVQALKAARGGALARFEHEVLRPDASPDPAAHADTEPGRKLLALLAEAREAGLEACVRFQTQVRRLTRRVRTRGAVVDIALDEGRLTAAGAVQKLCELEFELVSGSAVAMLALAERWRARFGLVLDPRNKAERGFHLAAGSPHPALRKAALPGYAADAGATAALGAVLDECLDQIGRNAIGLAEGDPALRAEHVHQLRVGIRRLRSGLRAFRGWAVEPPAELVDGLRALFAALGATRDRDVLGSGVSAELARAGAPALALPAAVDAPDPATLVRAADAQRLLLAWVAWRAALDPQAPAPDALKRLARQRLRGWHKAIAESCRAFDELDGPALHELRKRVKRQRYALEFFAPLLPRKAAACHLQALAAAQLGLGEINDLGVARAHYQALVARDPAAWFAVGWLTARIAEVREGAREDMARLGAVAALPR</sequence>
<dbReference type="PROSITE" id="PS51708">
    <property type="entry name" value="CHAD"/>
    <property type="match status" value="1"/>
</dbReference>
<dbReference type="InterPro" id="IPR038186">
    <property type="entry name" value="CHAD_dom_sf"/>
</dbReference>
<dbReference type="Gene3D" id="2.40.320.10">
    <property type="entry name" value="Hypothetical Protein Pfu-838710-001"/>
    <property type="match status" value="1"/>
</dbReference>
<dbReference type="PROSITE" id="PS51707">
    <property type="entry name" value="CYTH"/>
    <property type="match status" value="1"/>
</dbReference>
<organism evidence="3 4">
    <name type="scientific">Pelomonas aquatica</name>
    <dbReference type="NCBI Taxonomy" id="431058"/>
    <lineage>
        <taxon>Bacteria</taxon>
        <taxon>Pseudomonadati</taxon>
        <taxon>Pseudomonadota</taxon>
        <taxon>Betaproteobacteria</taxon>
        <taxon>Burkholderiales</taxon>
        <taxon>Sphaerotilaceae</taxon>
        <taxon>Roseateles</taxon>
    </lineage>
</organism>
<dbReference type="GO" id="GO:0046872">
    <property type="term" value="F:metal ion binding"/>
    <property type="evidence" value="ECO:0007669"/>
    <property type="project" value="TreeGrafter"/>
</dbReference>
<dbReference type="AlphaFoldDB" id="A0A9X4LP90"/>
<dbReference type="PANTHER" id="PTHR39569:SF1">
    <property type="entry name" value="INORGANIC TRIPHOSPHATASE"/>
    <property type="match status" value="1"/>
</dbReference>
<comment type="caution">
    <text evidence="3">The sequence shown here is derived from an EMBL/GenBank/DDBJ whole genome shotgun (WGS) entry which is preliminary data.</text>
</comment>
<dbReference type="Pfam" id="PF05235">
    <property type="entry name" value="CHAD"/>
    <property type="match status" value="1"/>
</dbReference>
<dbReference type="SUPFAM" id="SSF55154">
    <property type="entry name" value="CYTH-like phosphatases"/>
    <property type="match status" value="1"/>
</dbReference>
<dbReference type="Pfam" id="PF01928">
    <property type="entry name" value="CYTH"/>
    <property type="match status" value="1"/>
</dbReference>
<evidence type="ECO:0000313" key="3">
    <source>
        <dbReference type="EMBL" id="MDG0864610.1"/>
    </source>
</evidence>
<dbReference type="Gene3D" id="1.40.20.10">
    <property type="entry name" value="CHAD domain"/>
    <property type="match status" value="1"/>
</dbReference>
<evidence type="ECO:0000259" key="1">
    <source>
        <dbReference type="PROSITE" id="PS51707"/>
    </source>
</evidence>
<dbReference type="EMBL" id="SGUG01000037">
    <property type="protein sequence ID" value="MDG0864610.1"/>
    <property type="molecule type" value="Genomic_DNA"/>
</dbReference>
<evidence type="ECO:0000313" key="4">
    <source>
        <dbReference type="Proteomes" id="UP001152766"/>
    </source>
</evidence>
<keyword evidence="4" id="KW-1185">Reference proteome</keyword>
<feature type="domain" description="CHAD" evidence="2">
    <location>
        <begin position="283"/>
        <end position="552"/>
    </location>
</feature>
<proteinExistence type="predicted"/>
<dbReference type="InterPro" id="IPR039013">
    <property type="entry name" value="YgiF"/>
</dbReference>
<dbReference type="InterPro" id="IPR033469">
    <property type="entry name" value="CYTH-like_dom_sf"/>
</dbReference>
<dbReference type="InterPro" id="IPR023577">
    <property type="entry name" value="CYTH_domain"/>
</dbReference>
<protein>
    <submittedName>
        <fullName evidence="3">CHAD domain-containing protein</fullName>
    </submittedName>
</protein>
<dbReference type="InterPro" id="IPR007899">
    <property type="entry name" value="CHAD_dom"/>
</dbReference>